<dbReference type="GO" id="GO:0004180">
    <property type="term" value="F:carboxypeptidase activity"/>
    <property type="evidence" value="ECO:0007669"/>
    <property type="project" value="UniProtKB-KW"/>
</dbReference>
<keyword evidence="1" id="KW-1133">Transmembrane helix</keyword>
<dbReference type="InterPro" id="IPR052179">
    <property type="entry name" value="DD-CPase-like"/>
</dbReference>
<keyword evidence="4" id="KW-1185">Reference proteome</keyword>
<keyword evidence="1" id="KW-0472">Membrane</keyword>
<feature type="domain" description="D-alanyl-D-alanine carboxypeptidase-like core" evidence="2">
    <location>
        <begin position="86"/>
        <end position="228"/>
    </location>
</feature>
<proteinExistence type="predicted"/>
<comment type="caution">
    <text evidence="3">The sequence shown here is derived from an EMBL/GenBank/DDBJ whole genome shotgun (WGS) entry which is preliminary data.</text>
</comment>
<reference evidence="3 4" key="1">
    <citation type="submission" date="2018-04" db="EMBL/GenBank/DDBJ databases">
        <title>Genomic Encyclopedia of Type Strains, Phase IV (KMG-IV): sequencing the most valuable type-strain genomes for metagenomic binning, comparative biology and taxonomic classification.</title>
        <authorList>
            <person name="Goeker M."/>
        </authorList>
    </citation>
    <scope>NUCLEOTIDE SEQUENCE [LARGE SCALE GENOMIC DNA]</scope>
    <source>
        <strain evidence="3 4">DSM 28795</strain>
    </source>
</reference>
<dbReference type="EMBL" id="QEKT01000006">
    <property type="protein sequence ID" value="PVY83734.1"/>
    <property type="molecule type" value="Genomic_DNA"/>
</dbReference>
<keyword evidence="3" id="KW-0378">Hydrolase</keyword>
<evidence type="ECO:0000313" key="4">
    <source>
        <dbReference type="Proteomes" id="UP000245433"/>
    </source>
</evidence>
<evidence type="ECO:0000259" key="2">
    <source>
        <dbReference type="Pfam" id="PF02557"/>
    </source>
</evidence>
<dbReference type="AlphaFoldDB" id="A0A2U1D7T0"/>
<feature type="transmembrane region" description="Helical" evidence="1">
    <location>
        <begin position="12"/>
        <end position="30"/>
    </location>
</feature>
<evidence type="ECO:0000256" key="1">
    <source>
        <dbReference type="SAM" id="Phobius"/>
    </source>
</evidence>
<dbReference type="OrthoDB" id="9792074at2"/>
<keyword evidence="1" id="KW-0812">Transmembrane</keyword>
<dbReference type="Pfam" id="PF02557">
    <property type="entry name" value="VanY"/>
    <property type="match status" value="1"/>
</dbReference>
<dbReference type="Proteomes" id="UP000245433">
    <property type="component" value="Unassembled WGS sequence"/>
</dbReference>
<dbReference type="PANTHER" id="PTHR34385:SF1">
    <property type="entry name" value="PEPTIDOGLYCAN L-ALANYL-D-GLUTAMATE ENDOPEPTIDASE CWLK"/>
    <property type="match status" value="1"/>
</dbReference>
<organism evidence="3 4">
    <name type="scientific">Convivina intestini</name>
    <dbReference type="NCBI Taxonomy" id="1505726"/>
    <lineage>
        <taxon>Bacteria</taxon>
        <taxon>Bacillati</taxon>
        <taxon>Bacillota</taxon>
        <taxon>Bacilli</taxon>
        <taxon>Lactobacillales</taxon>
        <taxon>Lactobacillaceae</taxon>
        <taxon>Convivina</taxon>
    </lineage>
</organism>
<dbReference type="InterPro" id="IPR058193">
    <property type="entry name" value="VanY/YodJ_core_dom"/>
</dbReference>
<sequence length="255" mass="28472">MLKKPKNNLRWLWISLGCLLVLLVGTSYWLSSQPHLAKGKATNSQSIKTDGLPKNSRASDWQLVLVNKQHPQNQELNFTKATVDDKQVDTRIVKPLADFRKAALAAGYPTTLVSGYRSIADQRNVFANVTAQNERNGLAPQDAKAATEAVVQTPGSSEHQTGLAVDLAGNDALAKCPNLEANMDQFPSQQWLIKHAPEYGFVLRFLPDKKSQAQTGIDYESWHFRYVGYTNAQYMTKHHLTLEQYLTYLKDAGQA</sequence>
<dbReference type="PANTHER" id="PTHR34385">
    <property type="entry name" value="D-ALANYL-D-ALANINE CARBOXYPEPTIDASE"/>
    <property type="match status" value="1"/>
</dbReference>
<accession>A0A2U1D7T0</accession>
<protein>
    <submittedName>
        <fullName evidence="3">D-Ala-D-Ala carboxypeptidase</fullName>
    </submittedName>
</protein>
<keyword evidence="3" id="KW-0121">Carboxypeptidase</keyword>
<dbReference type="CDD" id="cd14852">
    <property type="entry name" value="LD-carboxypeptidase"/>
    <property type="match status" value="1"/>
</dbReference>
<dbReference type="SUPFAM" id="SSF55166">
    <property type="entry name" value="Hedgehog/DD-peptidase"/>
    <property type="match status" value="1"/>
</dbReference>
<dbReference type="GO" id="GO:0006508">
    <property type="term" value="P:proteolysis"/>
    <property type="evidence" value="ECO:0007669"/>
    <property type="project" value="InterPro"/>
</dbReference>
<evidence type="ECO:0000313" key="3">
    <source>
        <dbReference type="EMBL" id="PVY83734.1"/>
    </source>
</evidence>
<gene>
    <name evidence="3" type="ORF">C7384_10645</name>
</gene>
<keyword evidence="3" id="KW-0645">Protease</keyword>
<name>A0A2U1D7T0_9LACO</name>
<dbReference type="InterPro" id="IPR003709">
    <property type="entry name" value="VanY-like_core_dom"/>
</dbReference>
<dbReference type="InterPro" id="IPR009045">
    <property type="entry name" value="Zn_M74/Hedgehog-like"/>
</dbReference>
<dbReference type="Gene3D" id="3.30.1380.10">
    <property type="match status" value="1"/>
</dbReference>
<dbReference type="RefSeq" id="WP_089938919.1">
    <property type="nucleotide sequence ID" value="NZ_QEKT01000006.1"/>
</dbReference>